<evidence type="ECO:0000313" key="8">
    <source>
        <dbReference type="EMBL" id="CAG5133384.1"/>
    </source>
</evidence>
<dbReference type="InterPro" id="IPR052206">
    <property type="entry name" value="Retinol_saturase"/>
</dbReference>
<dbReference type="Gene3D" id="3.50.50.60">
    <property type="entry name" value="FAD/NAD(P)-binding domain"/>
    <property type="match status" value="2"/>
</dbReference>
<keyword evidence="7" id="KW-0472">Membrane</keyword>
<comment type="caution">
    <text evidence="8">The sequence shown here is derived from an EMBL/GenBank/DDBJ whole genome shotgun (WGS) entry which is preliminary data.</text>
</comment>
<evidence type="ECO:0008006" key="10">
    <source>
        <dbReference type="Google" id="ProtNLM"/>
    </source>
</evidence>
<reference evidence="8" key="1">
    <citation type="submission" date="2021-04" db="EMBL/GenBank/DDBJ databases">
        <authorList>
            <consortium name="Molecular Ecology Group"/>
        </authorList>
    </citation>
    <scope>NUCLEOTIDE SEQUENCE</scope>
</reference>
<keyword evidence="6" id="KW-0520">NAD</keyword>
<evidence type="ECO:0000256" key="3">
    <source>
        <dbReference type="ARBA" id="ARBA00022729"/>
    </source>
</evidence>
<keyword evidence="4" id="KW-0274">FAD</keyword>
<comment type="similarity">
    <text evidence="1">Belongs to the carotenoid/retinoid oxidoreductase family. CrtISO subfamily.</text>
</comment>
<evidence type="ECO:0000256" key="7">
    <source>
        <dbReference type="SAM" id="Phobius"/>
    </source>
</evidence>
<evidence type="ECO:0000256" key="2">
    <source>
        <dbReference type="ARBA" id="ARBA00022630"/>
    </source>
</evidence>
<keyword evidence="7" id="KW-0812">Transmembrane</keyword>
<dbReference type="InterPro" id="IPR036188">
    <property type="entry name" value="FAD/NAD-bd_sf"/>
</dbReference>
<feature type="transmembrane region" description="Helical" evidence="7">
    <location>
        <begin position="20"/>
        <end position="38"/>
    </location>
</feature>
<dbReference type="PRINTS" id="PR00420">
    <property type="entry name" value="RNGMNOXGNASE"/>
</dbReference>
<organism evidence="8 9">
    <name type="scientific">Candidula unifasciata</name>
    <dbReference type="NCBI Taxonomy" id="100452"/>
    <lineage>
        <taxon>Eukaryota</taxon>
        <taxon>Metazoa</taxon>
        <taxon>Spiralia</taxon>
        <taxon>Lophotrochozoa</taxon>
        <taxon>Mollusca</taxon>
        <taxon>Gastropoda</taxon>
        <taxon>Heterobranchia</taxon>
        <taxon>Euthyneura</taxon>
        <taxon>Panpulmonata</taxon>
        <taxon>Eupulmonata</taxon>
        <taxon>Stylommatophora</taxon>
        <taxon>Helicina</taxon>
        <taxon>Helicoidea</taxon>
        <taxon>Geomitridae</taxon>
        <taxon>Candidula</taxon>
    </lineage>
</organism>
<dbReference type="AlphaFoldDB" id="A0A8S3ZWZ6"/>
<evidence type="ECO:0000256" key="6">
    <source>
        <dbReference type="ARBA" id="ARBA00023027"/>
    </source>
</evidence>
<accession>A0A8S3ZWZ6</accession>
<dbReference type="EMBL" id="CAJHNH020006157">
    <property type="protein sequence ID" value="CAG5133384.1"/>
    <property type="molecule type" value="Genomic_DNA"/>
</dbReference>
<keyword evidence="7" id="KW-1133">Transmembrane helix</keyword>
<evidence type="ECO:0000256" key="1">
    <source>
        <dbReference type="ARBA" id="ARBA00005855"/>
    </source>
</evidence>
<keyword evidence="2" id="KW-0285">Flavoprotein</keyword>
<evidence type="ECO:0000256" key="4">
    <source>
        <dbReference type="ARBA" id="ARBA00022827"/>
    </source>
</evidence>
<keyword evidence="3" id="KW-0732">Signal</keyword>
<dbReference type="SUPFAM" id="SSF51905">
    <property type="entry name" value="FAD/NAD(P)-binding domain"/>
    <property type="match status" value="1"/>
</dbReference>
<dbReference type="PANTHER" id="PTHR46091">
    <property type="entry name" value="BLR7054 PROTEIN"/>
    <property type="match status" value="1"/>
</dbReference>
<sequence>MAVSTVSATVINLAANNQSLLIAAVLLLVCVATIYSFFSGGQKGRNPLQYDHRRAPKPIVHDTKLRDIVLKERFKPTKVPDNLDVIIIGSGAGGLSAGVLLTFAGLKVLVLEQHDQAGGCCHTFVEKGFEFDTGIHYVGDVQEGSIARVLLDQLTCGQLRWANMDDAYDTVAVGTPGEVKLFPMKTGAAAYYQNLRRMFPQEQEVLQAYEKLMKDANKSFFGFIALKVIPASIARFLINSSLYRLVFKCYRKGYASRSLQQVLDELTGNKKLKLVLSYICGDYGVLPKDAPFLLHAILVEHYIHGGFYPVNGASEIPFYMTQVIQQGGGKVLVQAPVTEILCDSTGRAVGVRVGRQEVEVRAKHIISDAGVTNTFKKLLPENVARKSCIYPLIGDVGPSYSFLSAFIGLDGSTSDLKLSAGNMFVYSGKDINQSVSDYLNVKAEDVDHTDIPFSLISFSSAKDPEYDVKFPGKSAAVVLTYANWEWFKEWKDEKVRHRGDRYEGIKDALGRQMWQQCVDLFPQLEGRMVHMEVGTPVTNRHYLACPYGEMYGLGQRMARFSPDVACKLRADTDIKGLYLTGQDTLTCGFVPSVLSAVLCVSKILHRNVYSDLVKLQTSLNNRGV</sequence>
<gene>
    <name evidence="8" type="ORF">CUNI_LOCUS18942</name>
</gene>
<protein>
    <recommendedName>
        <fullName evidence="10">All-trans-retinol 13,14-reductase</fullName>
    </recommendedName>
</protein>
<evidence type="ECO:0000256" key="5">
    <source>
        <dbReference type="ARBA" id="ARBA00022857"/>
    </source>
</evidence>
<evidence type="ECO:0000313" key="9">
    <source>
        <dbReference type="Proteomes" id="UP000678393"/>
    </source>
</evidence>
<name>A0A8S3ZWZ6_9EUPU</name>
<dbReference type="OrthoDB" id="38045at2759"/>
<proteinExistence type="inferred from homology"/>
<keyword evidence="5" id="KW-0521">NADP</keyword>
<dbReference type="Pfam" id="PF13450">
    <property type="entry name" value="NAD_binding_8"/>
    <property type="match status" value="1"/>
</dbReference>
<keyword evidence="9" id="KW-1185">Reference proteome</keyword>
<dbReference type="PANTHER" id="PTHR46091:SF3">
    <property type="entry name" value="AMINE OXIDASE DOMAIN-CONTAINING PROTEIN"/>
    <property type="match status" value="1"/>
</dbReference>
<feature type="transmembrane region" description="Helical" evidence="7">
    <location>
        <begin position="220"/>
        <end position="238"/>
    </location>
</feature>
<dbReference type="Proteomes" id="UP000678393">
    <property type="component" value="Unassembled WGS sequence"/>
</dbReference>